<dbReference type="Proteomes" id="UP000827549">
    <property type="component" value="Chromosome 2"/>
</dbReference>
<organism evidence="1 2">
    <name type="scientific">Vanrija pseudolonga</name>
    <dbReference type="NCBI Taxonomy" id="143232"/>
    <lineage>
        <taxon>Eukaryota</taxon>
        <taxon>Fungi</taxon>
        <taxon>Dikarya</taxon>
        <taxon>Basidiomycota</taxon>
        <taxon>Agaricomycotina</taxon>
        <taxon>Tremellomycetes</taxon>
        <taxon>Trichosporonales</taxon>
        <taxon>Trichosporonaceae</taxon>
        <taxon>Vanrija</taxon>
    </lineage>
</organism>
<gene>
    <name evidence="1" type="ORF">LOC62_02G003366</name>
</gene>
<dbReference type="RefSeq" id="XP_062625883.1">
    <property type="nucleotide sequence ID" value="XM_062769899.1"/>
</dbReference>
<accession>A0AAF0Y8F1</accession>
<evidence type="ECO:0000313" key="2">
    <source>
        <dbReference type="Proteomes" id="UP000827549"/>
    </source>
</evidence>
<dbReference type="EMBL" id="CP086715">
    <property type="protein sequence ID" value="WOO79851.1"/>
    <property type="molecule type" value="Genomic_DNA"/>
</dbReference>
<dbReference type="AlphaFoldDB" id="A0AAF0Y8F1"/>
<keyword evidence="2" id="KW-1185">Reference proteome</keyword>
<sequence>MATMYDGLDASQIHALALGDGRKKAAEAIMNLGFSIWTPLCDPEVKAALKKAYNLYLSKAPPPTDYPTLSLTEFVGKYSEMAFKALEENLCRDIGLSAAVRKLPRLSPLFTSIPLVILDPLDINATPPATPELKPKRKAVPGPLRSYRYKPY</sequence>
<protein>
    <submittedName>
        <fullName evidence="1">Uncharacterized protein</fullName>
    </submittedName>
</protein>
<name>A0AAF0Y8F1_9TREE</name>
<dbReference type="GeneID" id="87806610"/>
<proteinExistence type="predicted"/>
<evidence type="ECO:0000313" key="1">
    <source>
        <dbReference type="EMBL" id="WOO79851.1"/>
    </source>
</evidence>
<reference evidence="1" key="1">
    <citation type="submission" date="2023-10" db="EMBL/GenBank/DDBJ databases">
        <authorList>
            <person name="Noh H."/>
        </authorList>
    </citation>
    <scope>NUCLEOTIDE SEQUENCE</scope>
    <source>
        <strain evidence="1">DUCC4014</strain>
    </source>
</reference>